<accession>A0ABT6SQU9</accession>
<organism evidence="1 2">
    <name type="scientific">Streptomyces luteolus</name>
    <dbReference type="NCBI Taxonomy" id="3043615"/>
    <lineage>
        <taxon>Bacteria</taxon>
        <taxon>Bacillati</taxon>
        <taxon>Actinomycetota</taxon>
        <taxon>Actinomycetes</taxon>
        <taxon>Kitasatosporales</taxon>
        <taxon>Streptomycetaceae</taxon>
        <taxon>Streptomyces</taxon>
    </lineage>
</organism>
<evidence type="ECO:0000313" key="1">
    <source>
        <dbReference type="EMBL" id="MDI3417971.1"/>
    </source>
</evidence>
<dbReference type="RefSeq" id="WP_282533893.1">
    <property type="nucleotide sequence ID" value="NZ_JASCIS010000004.1"/>
</dbReference>
<name>A0ABT6SQU9_9ACTN</name>
<dbReference type="Pfam" id="PF19586">
    <property type="entry name" value="DUF6093"/>
    <property type="match status" value="1"/>
</dbReference>
<gene>
    <name evidence="1" type="ORF">QIT00_05240</name>
</gene>
<sequence>MEGVLEDRLELWRDVQGESDDVLDEDSGQLMPVEGTPFLVWDGLGAVTLAGQLSGAKAALDGVAAGEVSQSPYQAMVPVDAPPTRPGDVLVVAGSTRDPQLMGRRFRVVDYGLGSYAVVRLIRLQLL</sequence>
<keyword evidence="2" id="KW-1185">Reference proteome</keyword>
<dbReference type="Proteomes" id="UP001237105">
    <property type="component" value="Unassembled WGS sequence"/>
</dbReference>
<proteinExistence type="predicted"/>
<dbReference type="InterPro" id="IPR046075">
    <property type="entry name" value="DUF6093"/>
</dbReference>
<comment type="caution">
    <text evidence="1">The sequence shown here is derived from an EMBL/GenBank/DDBJ whole genome shotgun (WGS) entry which is preliminary data.</text>
</comment>
<protein>
    <submittedName>
        <fullName evidence="1">DUF6093 family protein</fullName>
    </submittedName>
</protein>
<reference evidence="1 2" key="1">
    <citation type="submission" date="2023-05" db="EMBL/GenBank/DDBJ databases">
        <title>Draft genome sequence of Streptomyces sp. B-S-A12 isolated from a cave soil in Thailand.</title>
        <authorList>
            <person name="Chamroensaksri N."/>
            <person name="Muangham S."/>
        </authorList>
    </citation>
    <scope>NUCLEOTIDE SEQUENCE [LARGE SCALE GENOMIC DNA]</scope>
    <source>
        <strain evidence="1 2">B-S-A12</strain>
    </source>
</reference>
<dbReference type="EMBL" id="JASCIS010000004">
    <property type="protein sequence ID" value="MDI3417971.1"/>
    <property type="molecule type" value="Genomic_DNA"/>
</dbReference>
<evidence type="ECO:0000313" key="2">
    <source>
        <dbReference type="Proteomes" id="UP001237105"/>
    </source>
</evidence>